<dbReference type="Gene3D" id="2.160.20.10">
    <property type="entry name" value="Single-stranded right-handed beta-helix, Pectin lyase-like"/>
    <property type="match status" value="1"/>
</dbReference>
<gene>
    <name evidence="4" type="ordered locus">Acry_2359</name>
</gene>
<keyword evidence="2" id="KW-0964">Secreted</keyword>
<dbReference type="PANTHER" id="PTHR12338">
    <property type="entry name" value="AUTOTRANSPORTER"/>
    <property type="match status" value="1"/>
</dbReference>
<accession>A5G121</accession>
<proteinExistence type="predicted"/>
<dbReference type="InterPro" id="IPR011050">
    <property type="entry name" value="Pectin_lyase_fold/virulence"/>
</dbReference>
<evidence type="ECO:0000313" key="4">
    <source>
        <dbReference type="EMBL" id="ABQ31553.1"/>
    </source>
</evidence>
<dbReference type="eggNOG" id="COG3210">
    <property type="taxonomic scope" value="Bacteria"/>
</dbReference>
<evidence type="ECO:0000256" key="1">
    <source>
        <dbReference type="ARBA" id="ARBA00004613"/>
    </source>
</evidence>
<protein>
    <submittedName>
        <fullName evidence="4">Uncharacterized protein</fullName>
    </submittedName>
</protein>
<dbReference type="Gene3D" id="2.160.20.110">
    <property type="match status" value="1"/>
</dbReference>
<name>A5G121_ACICJ</name>
<comment type="subcellular location">
    <subcellularLocation>
        <location evidence="1">Secreted</location>
    </subcellularLocation>
</comment>
<dbReference type="InterPro" id="IPR012334">
    <property type="entry name" value="Pectin_lyas_fold"/>
</dbReference>
<dbReference type="STRING" id="349163.Acry_2359"/>
<evidence type="ECO:0000256" key="2">
    <source>
        <dbReference type="ARBA" id="ARBA00022525"/>
    </source>
</evidence>
<evidence type="ECO:0000313" key="5">
    <source>
        <dbReference type="Proteomes" id="UP000000245"/>
    </source>
</evidence>
<dbReference type="HOGENOM" id="CLU_1313217_0_0_5"/>
<evidence type="ECO:0000256" key="3">
    <source>
        <dbReference type="ARBA" id="ARBA00022729"/>
    </source>
</evidence>
<dbReference type="Proteomes" id="UP000000245">
    <property type="component" value="Chromosome"/>
</dbReference>
<reference evidence="4 5" key="1">
    <citation type="submission" date="2007-05" db="EMBL/GenBank/DDBJ databases">
        <title>Complete sequence of chromosome of Acidiphilium cryptum JF-5.</title>
        <authorList>
            <consortium name="US DOE Joint Genome Institute"/>
            <person name="Copeland A."/>
            <person name="Lucas S."/>
            <person name="Lapidus A."/>
            <person name="Barry K."/>
            <person name="Detter J.C."/>
            <person name="Glavina del Rio T."/>
            <person name="Hammon N."/>
            <person name="Israni S."/>
            <person name="Dalin E."/>
            <person name="Tice H."/>
            <person name="Pitluck S."/>
            <person name="Sims D."/>
            <person name="Brettin T."/>
            <person name="Bruce D."/>
            <person name="Han C."/>
            <person name="Schmutz J."/>
            <person name="Larimer F."/>
            <person name="Land M."/>
            <person name="Hauser L."/>
            <person name="Kyrpides N."/>
            <person name="Kim E."/>
            <person name="Magnuson T."/>
            <person name="Richardson P."/>
        </authorList>
    </citation>
    <scope>NUCLEOTIDE SEQUENCE [LARGE SCALE GENOMIC DNA]</scope>
    <source>
        <strain evidence="4 5">JF-5</strain>
    </source>
</reference>
<keyword evidence="5" id="KW-1185">Reference proteome</keyword>
<dbReference type="PANTHER" id="PTHR12338:SF8">
    <property type="entry name" value="HEME_HEMOPEXIN-BINDING PROTEIN"/>
    <property type="match status" value="1"/>
</dbReference>
<dbReference type="AlphaFoldDB" id="A5G121"/>
<dbReference type="KEGG" id="acr:Acry_2359"/>
<dbReference type="InterPro" id="IPR050909">
    <property type="entry name" value="Bact_Autotransporter_VF"/>
</dbReference>
<sequence length="212" mass="22231">MALVLVPAVALALPQGGQVTARSASIAHTGNTLTVTQTSGKTAIDWQGFSIGAGQSVKFRQPGAIIAQGGVVLLSASAKAALLRTVVSETGLVEVGSAVCRSAGRSRCRAARRAPWRCRARLMRTLLPVRADHGDGCDPRRDDRGARRRARRAGRVCRNVGGITSIPRCHRRVGADSPLLTFSGTFEGLGHTISNLKVTGGSDVGLLENESE</sequence>
<organism evidence="4 5">
    <name type="scientific">Acidiphilium cryptum (strain JF-5)</name>
    <dbReference type="NCBI Taxonomy" id="349163"/>
    <lineage>
        <taxon>Bacteria</taxon>
        <taxon>Pseudomonadati</taxon>
        <taxon>Pseudomonadota</taxon>
        <taxon>Alphaproteobacteria</taxon>
        <taxon>Acetobacterales</taxon>
        <taxon>Acidocellaceae</taxon>
        <taxon>Acidiphilium</taxon>
    </lineage>
</organism>
<keyword evidence="3" id="KW-0732">Signal</keyword>
<dbReference type="GO" id="GO:0005576">
    <property type="term" value="C:extracellular region"/>
    <property type="evidence" value="ECO:0007669"/>
    <property type="project" value="UniProtKB-SubCell"/>
</dbReference>
<dbReference type="SUPFAM" id="SSF51126">
    <property type="entry name" value="Pectin lyase-like"/>
    <property type="match status" value="1"/>
</dbReference>
<dbReference type="EMBL" id="CP000697">
    <property type="protein sequence ID" value="ABQ31553.1"/>
    <property type="molecule type" value="Genomic_DNA"/>
</dbReference>